<evidence type="ECO:0000256" key="2">
    <source>
        <dbReference type="ARBA" id="ARBA00005058"/>
    </source>
</evidence>
<sequence>MFTLPMGLLHIVAALDNPNNPTGPSSPHLNFSSPAPYIFSSVNGLLEQWSNTFFPNGHTIAACGIPAHTLLYHGRHDSELPPSPEWLSFDIEMAYGIMGSLPNSRMLSYRTTRAIKCLYFDGMSANLMSDGVESQMTFLYGDSDSIPSRPWPPRPGRPGKPPGDGPPRRGPPGKRPGNPEAQRDERPPFGRWNPLDDEYYRAAGLCNWIKEKGLGGKGWGFEGIVRMNAGFELIWCDFDSPSLRLVSNLNVSAPRIEMENRRQPRMRNKMIRSPPVGQVVLKDGKPVHQADSPEGPHGPGLTDPSEPFRGVANWMWFTAAARRYGFSGTSGTGTGRGEARVRVNTCGIFTFYDPDMEDQDAARVESERTSLNISADGWWDGPEEPSMRAAALEKLLRRRRPHRANHVSSDDGEYMRTAVENRMRAVLESERTSSNSSCSGVDWQLTMQEIVTFYSTNLRNLLHILEEQPAKTEKHWLTIRSWLESIRMLTHWFIMPFLEYPRGPYTNESLRVDLSMDSPVMQEALERCQFQYGTEGINQLVEGERLLSWAVDETLGGICQTIFEVGLGVEYRWLLHFNQDPERHKSSHFEENPLLLDGKRWKMAVEELMAWLGWAEQWTGCEGPCGSDEICYIPMWPVMFNGLGGGRRQEAEEVPRRPGPPRWGYEEDLWQPYCVNATEYWQRMLSESDGANRTIHAPRLPRQTRREVCLAMSSDDIVANVRGAYQRATETAQFLQANVPAELRNPKVAIVCGSGLGGLTETIHKEPVYETPYAKIPNFPKSTVAGHAGKLVFGLIGPAKLPVVLLVGRAHFYEGHTMDLVTFATRVCKVIGVETMIVTNAAGGLNPEYAVGDIVCLNDHLNFAGLTGFHPLRGPNADELGPRFPPLSDAYDLELRQRVHKAWKKLGLDKSKRKLHEGVYAFVAGPSYETRAECRMLRAFGADVVGMSTVPEIVVARHSGIRVLAFSLVTNNAVLEAGPRGDDPVVQSMNKADLDAYLSKGKANHEEVLEAGREAAKDMQELVKQVLSDLGAA</sequence>
<dbReference type="InterPro" id="IPR011268">
    <property type="entry name" value="Purine_phosphorylase"/>
</dbReference>
<dbReference type="UniPathway" id="UPA00606"/>
<comment type="pathway">
    <text evidence="2">Purine metabolism; purine nucleoside salvage.</text>
</comment>
<dbReference type="EMBL" id="WWBZ02000062">
    <property type="protein sequence ID" value="KAF4303277.1"/>
    <property type="molecule type" value="Genomic_DNA"/>
</dbReference>
<dbReference type="PANTHER" id="PTHR11904">
    <property type="entry name" value="METHYLTHIOADENOSINE/PURINE NUCLEOSIDE PHOSPHORYLASE"/>
    <property type="match status" value="1"/>
</dbReference>
<comment type="catalytic activity">
    <reaction evidence="1">
        <text>a purine D-ribonucleoside + phosphate = a purine nucleobase + alpha-D-ribose 1-phosphate</text>
        <dbReference type="Rhea" id="RHEA:19805"/>
        <dbReference type="ChEBI" id="CHEBI:26386"/>
        <dbReference type="ChEBI" id="CHEBI:43474"/>
        <dbReference type="ChEBI" id="CHEBI:57720"/>
        <dbReference type="ChEBI" id="CHEBI:142355"/>
        <dbReference type="EC" id="2.4.2.1"/>
    </reaction>
</comment>
<dbReference type="GO" id="GO:0009116">
    <property type="term" value="P:nucleoside metabolic process"/>
    <property type="evidence" value="ECO:0007669"/>
    <property type="project" value="InterPro"/>
</dbReference>
<evidence type="ECO:0000256" key="1">
    <source>
        <dbReference type="ARBA" id="ARBA00000755"/>
    </source>
</evidence>
<dbReference type="FunFam" id="3.40.50.1580:FF:000004">
    <property type="entry name" value="Purine nucleoside phosphorylase"/>
    <property type="match status" value="1"/>
</dbReference>
<proteinExistence type="inferred from homology"/>
<comment type="caution">
    <text evidence="12">The sequence shown here is derived from an EMBL/GenBank/DDBJ whole genome shotgun (WGS) entry which is preliminary data.</text>
</comment>
<dbReference type="Pfam" id="PF01048">
    <property type="entry name" value="PNP_UDP_1"/>
    <property type="match status" value="1"/>
</dbReference>
<dbReference type="GO" id="GO:0005737">
    <property type="term" value="C:cytoplasm"/>
    <property type="evidence" value="ECO:0007669"/>
    <property type="project" value="TreeGrafter"/>
</dbReference>
<dbReference type="CDD" id="cd09009">
    <property type="entry name" value="PNP-EcPNPII_like"/>
    <property type="match status" value="1"/>
</dbReference>
<evidence type="ECO:0000256" key="9">
    <source>
        <dbReference type="ARBA" id="ARBA00058131"/>
    </source>
</evidence>
<evidence type="ECO:0000256" key="10">
    <source>
        <dbReference type="SAM" id="MobiDB-lite"/>
    </source>
</evidence>
<evidence type="ECO:0000256" key="8">
    <source>
        <dbReference type="ARBA" id="ARBA00033072"/>
    </source>
</evidence>
<dbReference type="Proteomes" id="UP000572817">
    <property type="component" value="Unassembled WGS sequence"/>
</dbReference>
<evidence type="ECO:0000313" key="12">
    <source>
        <dbReference type="EMBL" id="KAF4303277.1"/>
    </source>
</evidence>
<evidence type="ECO:0000256" key="5">
    <source>
        <dbReference type="ARBA" id="ARBA00022676"/>
    </source>
</evidence>
<accession>A0A8H4IMY0</accession>
<evidence type="ECO:0000256" key="4">
    <source>
        <dbReference type="ARBA" id="ARBA00011886"/>
    </source>
</evidence>
<dbReference type="GO" id="GO:0004731">
    <property type="term" value="F:purine-nucleoside phosphorylase activity"/>
    <property type="evidence" value="ECO:0007669"/>
    <property type="project" value="UniProtKB-EC"/>
</dbReference>
<dbReference type="SUPFAM" id="SSF53167">
    <property type="entry name" value="Purine and uridine phosphorylases"/>
    <property type="match status" value="1"/>
</dbReference>
<feature type="region of interest" description="Disordered" evidence="10">
    <location>
        <begin position="286"/>
        <end position="305"/>
    </location>
</feature>
<evidence type="ECO:0000256" key="7">
    <source>
        <dbReference type="ARBA" id="ARBA00031036"/>
    </source>
</evidence>
<dbReference type="PANTHER" id="PTHR11904:SF9">
    <property type="entry name" value="PURINE NUCLEOSIDE PHOSPHORYLASE-RELATED"/>
    <property type="match status" value="1"/>
</dbReference>
<keyword evidence="5" id="KW-0328">Glycosyltransferase</keyword>
<dbReference type="InterPro" id="IPR035994">
    <property type="entry name" value="Nucleoside_phosphorylase_sf"/>
</dbReference>
<evidence type="ECO:0000313" key="13">
    <source>
        <dbReference type="Proteomes" id="UP000572817"/>
    </source>
</evidence>
<comment type="function">
    <text evidence="9">The purine nucleoside phosphorylases catalyze the phosphorolytic breakdown of the N-glycosidic bond in the beta-(deoxy)ribonucleoside molecules, with the formation of the corresponding free purine bases and pentose-1-phosphate. Cleaves guanosine and inosine.</text>
</comment>
<dbReference type="AlphaFoldDB" id="A0A8H4IMY0"/>
<name>A0A8H4IMY0_9PEZI</name>
<keyword evidence="13" id="KW-1185">Reference proteome</keyword>
<dbReference type="NCBIfam" id="NF006054">
    <property type="entry name" value="PRK08202.1"/>
    <property type="match status" value="1"/>
</dbReference>
<evidence type="ECO:0000256" key="3">
    <source>
        <dbReference type="ARBA" id="ARBA00006751"/>
    </source>
</evidence>
<dbReference type="Gene3D" id="3.40.50.1580">
    <property type="entry name" value="Nucleoside phosphorylase domain"/>
    <property type="match status" value="1"/>
</dbReference>
<evidence type="ECO:0000259" key="11">
    <source>
        <dbReference type="Pfam" id="PF01048"/>
    </source>
</evidence>
<dbReference type="EC" id="2.4.2.1" evidence="4"/>
<feature type="compositionally biased region" description="Pro residues" evidence="10">
    <location>
        <begin position="149"/>
        <end position="174"/>
    </location>
</feature>
<reference evidence="12" key="1">
    <citation type="submission" date="2020-04" db="EMBL/GenBank/DDBJ databases">
        <title>Genome Assembly and Annotation of Botryosphaeria dothidea sdau 11-99, a Latent Pathogen of Apple Fruit Ring Rot in China.</title>
        <authorList>
            <person name="Yu C."/>
            <person name="Diao Y."/>
            <person name="Lu Q."/>
            <person name="Zhao J."/>
            <person name="Cui S."/>
            <person name="Peng C."/>
            <person name="He B."/>
            <person name="Liu H."/>
        </authorList>
    </citation>
    <scope>NUCLEOTIDE SEQUENCE [LARGE SCALE GENOMIC DNA]</scope>
    <source>
        <strain evidence="12">Sdau11-99</strain>
    </source>
</reference>
<gene>
    <name evidence="12" type="ORF">GTA08_BOTSDO09234</name>
</gene>
<dbReference type="InterPro" id="IPR000845">
    <property type="entry name" value="Nucleoside_phosphorylase_d"/>
</dbReference>
<comment type="similarity">
    <text evidence="3">Belongs to the PNP/MTAP phosphorylase family.</text>
</comment>
<dbReference type="NCBIfam" id="TIGR01697">
    <property type="entry name" value="PNPH-PUNA-XAPA"/>
    <property type="match status" value="1"/>
</dbReference>
<protein>
    <recommendedName>
        <fullName evidence="4">purine-nucleoside phosphorylase</fullName>
        <ecNumber evidence="4">2.4.2.1</ecNumber>
    </recommendedName>
    <alternativeName>
        <fullName evidence="8">Inosine phosphorylase</fullName>
    </alternativeName>
    <alternativeName>
        <fullName evidence="7">Inosine-guanosine phosphorylase</fullName>
    </alternativeName>
</protein>
<feature type="region of interest" description="Disordered" evidence="10">
    <location>
        <begin position="144"/>
        <end position="193"/>
    </location>
</feature>
<dbReference type="OrthoDB" id="10261782at2759"/>
<organism evidence="12 13">
    <name type="scientific">Botryosphaeria dothidea</name>
    <dbReference type="NCBI Taxonomy" id="55169"/>
    <lineage>
        <taxon>Eukaryota</taxon>
        <taxon>Fungi</taxon>
        <taxon>Dikarya</taxon>
        <taxon>Ascomycota</taxon>
        <taxon>Pezizomycotina</taxon>
        <taxon>Dothideomycetes</taxon>
        <taxon>Dothideomycetes incertae sedis</taxon>
        <taxon>Botryosphaeriales</taxon>
        <taxon>Botryosphaeriaceae</taxon>
        <taxon>Botryosphaeria</taxon>
    </lineage>
</organism>
<keyword evidence="6" id="KW-0808">Transferase</keyword>
<evidence type="ECO:0000256" key="6">
    <source>
        <dbReference type="ARBA" id="ARBA00022679"/>
    </source>
</evidence>
<feature type="domain" description="Nucleoside phosphorylase" evidence="11">
    <location>
        <begin position="747"/>
        <end position="1027"/>
    </location>
</feature>